<keyword evidence="3" id="KW-1185">Reference proteome</keyword>
<dbReference type="EMBL" id="SPQZ01000001">
    <property type="protein sequence ID" value="TFV99885.1"/>
    <property type="molecule type" value="Genomic_DNA"/>
</dbReference>
<proteinExistence type="predicted"/>
<feature type="transmembrane region" description="Helical" evidence="1">
    <location>
        <begin position="40"/>
        <end position="61"/>
    </location>
</feature>
<feature type="transmembrane region" description="Helical" evidence="1">
    <location>
        <begin position="12"/>
        <end position="34"/>
    </location>
</feature>
<gene>
    <name evidence="2" type="ORF">E4M00_01385</name>
</gene>
<evidence type="ECO:0000313" key="2">
    <source>
        <dbReference type="EMBL" id="TFV99885.1"/>
    </source>
</evidence>
<dbReference type="RefSeq" id="WP_135118781.1">
    <property type="nucleotide sequence ID" value="NZ_SPQZ01000001.1"/>
</dbReference>
<protein>
    <submittedName>
        <fullName evidence="2">LPXTG cell wall anchor domain-containing protein</fullName>
    </submittedName>
</protein>
<keyword evidence="1" id="KW-1133">Transmembrane helix</keyword>
<keyword evidence="1" id="KW-0472">Membrane</keyword>
<comment type="caution">
    <text evidence="2">The sequence shown here is derived from an EMBL/GenBank/DDBJ whole genome shotgun (WGS) entry which is preliminary data.</text>
</comment>
<sequence length="70" mass="7959">MTKELDLKPPPSLATVWLQLGIGLAWLVLAVLSFLTDPRWSSWGFLALGLIYIGAGLYFAWKRRKARLRD</sequence>
<reference evidence="2 3" key="1">
    <citation type="journal article" date="2018" name="J. Microbiol.">
        <title>Leifsonia flava sp. nov., a novel actinobacterium isolated from the rhizosphere of Aquilegia viridiflora.</title>
        <authorList>
            <person name="Cai Y."/>
            <person name="Tao W.Z."/>
            <person name="Ma Y.J."/>
            <person name="Cheng J."/>
            <person name="Zhang M.Y."/>
            <person name="Zhang Y.X."/>
        </authorList>
    </citation>
    <scope>NUCLEOTIDE SEQUENCE [LARGE SCALE GENOMIC DNA]</scope>
    <source>
        <strain evidence="2 3">SYP-B2174</strain>
    </source>
</reference>
<name>A0A4Y9R9D6_9MICO</name>
<dbReference type="NCBIfam" id="TIGR01167">
    <property type="entry name" value="LPXTG_anchor"/>
    <property type="match status" value="1"/>
</dbReference>
<organism evidence="2 3">
    <name type="scientific">Orlajensenia leifsoniae</name>
    <dbReference type="NCBI Taxonomy" id="2561933"/>
    <lineage>
        <taxon>Bacteria</taxon>
        <taxon>Bacillati</taxon>
        <taxon>Actinomycetota</taxon>
        <taxon>Actinomycetes</taxon>
        <taxon>Micrococcales</taxon>
        <taxon>Microbacteriaceae</taxon>
        <taxon>Orlajensenia</taxon>
    </lineage>
</organism>
<keyword evidence="1" id="KW-0812">Transmembrane</keyword>
<accession>A0A4Y9R9D6</accession>
<evidence type="ECO:0000256" key="1">
    <source>
        <dbReference type="SAM" id="Phobius"/>
    </source>
</evidence>
<evidence type="ECO:0000313" key="3">
    <source>
        <dbReference type="Proteomes" id="UP000298127"/>
    </source>
</evidence>
<dbReference type="AlphaFoldDB" id="A0A4Y9R9D6"/>
<dbReference type="Proteomes" id="UP000298127">
    <property type="component" value="Unassembled WGS sequence"/>
</dbReference>